<dbReference type="InterPro" id="IPR052766">
    <property type="entry name" value="S41A_metabolite_peptidase"/>
</dbReference>
<dbReference type="InterPro" id="IPR056186">
    <property type="entry name" value="PDZ_CPAF-rel"/>
</dbReference>
<dbReference type="GO" id="GO:0008236">
    <property type="term" value="F:serine-type peptidase activity"/>
    <property type="evidence" value="ECO:0007669"/>
    <property type="project" value="InterPro"/>
</dbReference>
<keyword evidence="4" id="KW-1185">Reference proteome</keyword>
<dbReference type="InterPro" id="IPR005151">
    <property type="entry name" value="Tail-specific_protease"/>
</dbReference>
<accession>A0AAV9G9L0</accession>
<organism evidence="3 4">
    <name type="scientific">Podospora aff. communis PSN243</name>
    <dbReference type="NCBI Taxonomy" id="3040156"/>
    <lineage>
        <taxon>Eukaryota</taxon>
        <taxon>Fungi</taxon>
        <taxon>Dikarya</taxon>
        <taxon>Ascomycota</taxon>
        <taxon>Pezizomycotina</taxon>
        <taxon>Sordariomycetes</taxon>
        <taxon>Sordariomycetidae</taxon>
        <taxon>Sordariales</taxon>
        <taxon>Podosporaceae</taxon>
        <taxon>Podospora</taxon>
    </lineage>
</organism>
<evidence type="ECO:0000313" key="4">
    <source>
        <dbReference type="Proteomes" id="UP001321760"/>
    </source>
</evidence>
<evidence type="ECO:0000313" key="3">
    <source>
        <dbReference type="EMBL" id="KAK4444824.1"/>
    </source>
</evidence>
<dbReference type="Pfam" id="PF23658">
    <property type="entry name" value="PDZ_CPAF_rel"/>
    <property type="match status" value="1"/>
</dbReference>
<dbReference type="Proteomes" id="UP001321760">
    <property type="component" value="Unassembled WGS sequence"/>
</dbReference>
<evidence type="ECO:0000259" key="2">
    <source>
        <dbReference type="Pfam" id="PF23658"/>
    </source>
</evidence>
<proteinExistence type="predicted"/>
<name>A0AAV9G9L0_9PEZI</name>
<dbReference type="Pfam" id="PF03572">
    <property type="entry name" value="Peptidase_S41"/>
    <property type="match status" value="1"/>
</dbReference>
<dbReference type="Gene3D" id="3.90.226.10">
    <property type="entry name" value="2-enoyl-CoA Hydratase, Chain A, domain 1"/>
    <property type="match status" value="1"/>
</dbReference>
<feature type="domain" description="CPAF-like PDZ" evidence="2">
    <location>
        <begin position="127"/>
        <end position="244"/>
    </location>
</feature>
<dbReference type="EMBL" id="MU865972">
    <property type="protein sequence ID" value="KAK4444824.1"/>
    <property type="molecule type" value="Genomic_DNA"/>
</dbReference>
<dbReference type="SUPFAM" id="SSF52096">
    <property type="entry name" value="ClpP/crotonase"/>
    <property type="match status" value="1"/>
</dbReference>
<protein>
    <recommendedName>
        <fullName evidence="5">Tail specific protease domain-containing protein</fullName>
    </recommendedName>
</protein>
<sequence>MKEAPNPIAAANIPPLPAAPIKPSLALACLKSVPLDREVALRQVQTLKPYWEFQSTLGYNKKPPKGYLSEAVDALGGLDDIAAKLKDSGSYENLYEFLVDLEILRGRVRDVHFFFLPLLLNLFAFVPGVEFLSISKDGRSVSEVFLREDIKHDQNGYTPSPVSTIDGTPALEFLQNIARYSFSHHDPDTRFNSLFPSVAKTANAFRIPVSPWFDNLALNDTTTVTCQNGTTFTFQNTAFVRANFANITSASALYRDFGLTNGTGPLPHTWYSHIDFYTNRRQRANFSSDAFPSPSHTTTGGDFAGFLPPSLNDTAILSVSSFNGPSTSMNTTSGISPFNESNHITQSFLLAAKAANRTRLILDLQGNGGGNTLNLAALYFNPLPRKQLHPDAKMVNNAAASNSSFTLPWRYGRYRTLASAPFPNASSFLGPVLVGPNNITQTKPALLPNAAYIDPTLLNHSVPWTQPLFPPENIVILTDGECASSCAFLATWLRHAHNIRTVVLGGRPRLGAMQGVGMTKGGTVENFGGFPTRVITDVPGPLRLSARGAAYGEGISVNLMNMVPLGEREDATPLQFRYEAANCRVFFTWEMARSAEEVLAEGEGGGVG</sequence>
<evidence type="ECO:0000259" key="1">
    <source>
        <dbReference type="Pfam" id="PF03572"/>
    </source>
</evidence>
<dbReference type="GO" id="GO:0006508">
    <property type="term" value="P:proteolysis"/>
    <property type="evidence" value="ECO:0007669"/>
    <property type="project" value="InterPro"/>
</dbReference>
<reference evidence="3" key="1">
    <citation type="journal article" date="2023" name="Mol. Phylogenet. Evol.">
        <title>Genome-scale phylogeny and comparative genomics of the fungal order Sordariales.</title>
        <authorList>
            <person name="Hensen N."/>
            <person name="Bonometti L."/>
            <person name="Westerberg I."/>
            <person name="Brannstrom I.O."/>
            <person name="Guillou S."/>
            <person name="Cros-Aarteil S."/>
            <person name="Calhoun S."/>
            <person name="Haridas S."/>
            <person name="Kuo A."/>
            <person name="Mondo S."/>
            <person name="Pangilinan J."/>
            <person name="Riley R."/>
            <person name="LaButti K."/>
            <person name="Andreopoulos B."/>
            <person name="Lipzen A."/>
            <person name="Chen C."/>
            <person name="Yan M."/>
            <person name="Daum C."/>
            <person name="Ng V."/>
            <person name="Clum A."/>
            <person name="Steindorff A."/>
            <person name="Ohm R.A."/>
            <person name="Martin F."/>
            <person name="Silar P."/>
            <person name="Natvig D.O."/>
            <person name="Lalanne C."/>
            <person name="Gautier V."/>
            <person name="Ament-Velasquez S.L."/>
            <person name="Kruys A."/>
            <person name="Hutchinson M.I."/>
            <person name="Powell A.J."/>
            <person name="Barry K."/>
            <person name="Miller A.N."/>
            <person name="Grigoriev I.V."/>
            <person name="Debuchy R."/>
            <person name="Gladieux P."/>
            <person name="Hiltunen Thoren M."/>
            <person name="Johannesson H."/>
        </authorList>
    </citation>
    <scope>NUCLEOTIDE SEQUENCE</scope>
    <source>
        <strain evidence="3">PSN243</strain>
    </source>
</reference>
<evidence type="ECO:0008006" key="5">
    <source>
        <dbReference type="Google" id="ProtNLM"/>
    </source>
</evidence>
<comment type="caution">
    <text evidence="3">The sequence shown here is derived from an EMBL/GenBank/DDBJ whole genome shotgun (WGS) entry which is preliminary data.</text>
</comment>
<dbReference type="PANTHER" id="PTHR37049:SF4">
    <property type="entry name" value="RHODANESE DOMAIN-CONTAINING PROTEIN"/>
    <property type="match status" value="1"/>
</dbReference>
<feature type="domain" description="Tail specific protease" evidence="1">
    <location>
        <begin position="318"/>
        <end position="506"/>
    </location>
</feature>
<dbReference type="AlphaFoldDB" id="A0AAV9G9L0"/>
<reference evidence="3" key="2">
    <citation type="submission" date="2023-05" db="EMBL/GenBank/DDBJ databases">
        <authorList>
            <consortium name="Lawrence Berkeley National Laboratory"/>
            <person name="Steindorff A."/>
            <person name="Hensen N."/>
            <person name="Bonometti L."/>
            <person name="Westerberg I."/>
            <person name="Brannstrom I.O."/>
            <person name="Guillou S."/>
            <person name="Cros-Aarteil S."/>
            <person name="Calhoun S."/>
            <person name="Haridas S."/>
            <person name="Kuo A."/>
            <person name="Mondo S."/>
            <person name="Pangilinan J."/>
            <person name="Riley R."/>
            <person name="Labutti K."/>
            <person name="Andreopoulos B."/>
            <person name="Lipzen A."/>
            <person name="Chen C."/>
            <person name="Yanf M."/>
            <person name="Daum C."/>
            <person name="Ng V."/>
            <person name="Clum A."/>
            <person name="Ohm R."/>
            <person name="Martin F."/>
            <person name="Silar P."/>
            <person name="Natvig D."/>
            <person name="Lalanne C."/>
            <person name="Gautier V."/>
            <person name="Ament-Velasquez S.L."/>
            <person name="Kruys A."/>
            <person name="Hutchinson M.I."/>
            <person name="Powell A.J."/>
            <person name="Barry K."/>
            <person name="Miller A.N."/>
            <person name="Grigoriev I.V."/>
            <person name="Debuchy R."/>
            <person name="Gladieux P."/>
            <person name="Thoren M.H."/>
            <person name="Johannesson H."/>
        </authorList>
    </citation>
    <scope>NUCLEOTIDE SEQUENCE</scope>
    <source>
        <strain evidence="3">PSN243</strain>
    </source>
</reference>
<gene>
    <name evidence="3" type="ORF">QBC34DRAFT_474028</name>
</gene>
<dbReference type="PANTHER" id="PTHR37049">
    <property type="entry name" value="PEPTIDASE S41 FAMILY PROTEIN"/>
    <property type="match status" value="1"/>
</dbReference>
<dbReference type="InterPro" id="IPR029045">
    <property type="entry name" value="ClpP/crotonase-like_dom_sf"/>
</dbReference>